<evidence type="ECO:0000313" key="3">
    <source>
        <dbReference type="EMBL" id="CZF79646.1"/>
    </source>
</evidence>
<keyword evidence="2" id="KW-1133">Transmembrane helix</keyword>
<proteinExistence type="predicted"/>
<gene>
    <name evidence="3" type="ORF">GMA8713_01062</name>
</gene>
<keyword evidence="2" id="KW-0472">Membrane</keyword>
<organism evidence="3 4">
    <name type="scientific">Grimontia marina</name>
    <dbReference type="NCBI Taxonomy" id="646534"/>
    <lineage>
        <taxon>Bacteria</taxon>
        <taxon>Pseudomonadati</taxon>
        <taxon>Pseudomonadota</taxon>
        <taxon>Gammaproteobacteria</taxon>
        <taxon>Vibrionales</taxon>
        <taxon>Vibrionaceae</taxon>
        <taxon>Grimontia</taxon>
    </lineage>
</organism>
<sequence length="327" mass="38620">MANEEMLEYVENEKRKRKEYSLAYNELNERQQVLHQQIAQQQALLHEQEKELNLNRKRIKEEQIAREKEYLSEKRERERFFEERENDLMQRQRQMEQHLHERMQETEKLSIKLKGDLAEKESLLAQAQERLEIEKQKYTEENRKQIESKSQNYVNTALTGLEAKENKFHFVSKVWSVIGAVAIVLGITFIVISTFYGANDFHNSGGFTWPYFLFITFRGLIVVAMFVALARYSFIYSNSYMHESLKSGERRHAINFGKFYLEAYGANASWEQIKEAFQHWNISSESAFSKKQSSEFDPKLMESALEISKALSKTSKDKSSETKESKE</sequence>
<dbReference type="EMBL" id="FIZY01000007">
    <property type="protein sequence ID" value="CZF79646.1"/>
    <property type="molecule type" value="Genomic_DNA"/>
</dbReference>
<evidence type="ECO:0000256" key="1">
    <source>
        <dbReference type="SAM" id="Coils"/>
    </source>
</evidence>
<dbReference type="OrthoDB" id="248155at2"/>
<feature type="transmembrane region" description="Helical" evidence="2">
    <location>
        <begin position="209"/>
        <end position="232"/>
    </location>
</feature>
<evidence type="ECO:0000313" key="4">
    <source>
        <dbReference type="Proteomes" id="UP000073601"/>
    </source>
</evidence>
<dbReference type="AlphaFoldDB" id="A0A128F081"/>
<feature type="coiled-coil region" evidence="1">
    <location>
        <begin position="110"/>
        <end position="148"/>
    </location>
</feature>
<feature type="coiled-coil region" evidence="1">
    <location>
        <begin position="10"/>
        <end position="65"/>
    </location>
</feature>
<dbReference type="RefSeq" id="WP_062706556.1">
    <property type="nucleotide sequence ID" value="NZ_CAWRCI010000007.1"/>
</dbReference>
<feature type="transmembrane region" description="Helical" evidence="2">
    <location>
        <begin position="174"/>
        <end position="197"/>
    </location>
</feature>
<name>A0A128F081_9GAMM</name>
<keyword evidence="4" id="KW-1185">Reference proteome</keyword>
<accession>A0A128F081</accession>
<dbReference type="Proteomes" id="UP000073601">
    <property type="component" value="Unassembled WGS sequence"/>
</dbReference>
<keyword evidence="1" id="KW-0175">Coiled coil</keyword>
<evidence type="ECO:0000256" key="2">
    <source>
        <dbReference type="SAM" id="Phobius"/>
    </source>
</evidence>
<keyword evidence="2" id="KW-0812">Transmembrane</keyword>
<reference evidence="4" key="1">
    <citation type="submission" date="2016-02" db="EMBL/GenBank/DDBJ databases">
        <authorList>
            <person name="Rodrigo-Torres Lidia"/>
            <person name="Arahal R.David."/>
        </authorList>
    </citation>
    <scope>NUCLEOTIDE SEQUENCE [LARGE SCALE GENOMIC DNA]</scope>
    <source>
        <strain evidence="4">CECT 8713</strain>
    </source>
</reference>
<protein>
    <submittedName>
        <fullName evidence="3">Uncharacterized protein</fullName>
    </submittedName>
</protein>